<dbReference type="Gene3D" id="2.40.160.160">
    <property type="entry name" value="Inverse autotransporter, beta-domain"/>
    <property type="match status" value="1"/>
</dbReference>
<organism evidence="4 5">
    <name type="scientific">Xenorhabdus eapokensis</name>
    <dbReference type="NCBI Taxonomy" id="1873482"/>
    <lineage>
        <taxon>Bacteria</taxon>
        <taxon>Pseudomonadati</taxon>
        <taxon>Pseudomonadota</taxon>
        <taxon>Gammaproteobacteria</taxon>
        <taxon>Enterobacterales</taxon>
        <taxon>Morganellaceae</taxon>
        <taxon>Xenorhabdus</taxon>
    </lineage>
</organism>
<dbReference type="PANTHER" id="PTHR39576">
    <property type="entry name" value="ATTACHING AND EFFACING PROTEIN HOMOLOG-RELATED-RELATED"/>
    <property type="match status" value="1"/>
</dbReference>
<comment type="caution">
    <text evidence="4">The sequence shown here is derived from an EMBL/GenBank/DDBJ whole genome shotgun (WGS) entry which is preliminary data.</text>
</comment>
<dbReference type="STRING" id="1873482.Xedl_00134"/>
<evidence type="ECO:0000259" key="3">
    <source>
        <dbReference type="Pfam" id="PF11924"/>
    </source>
</evidence>
<dbReference type="InterPro" id="IPR003535">
    <property type="entry name" value="Intimin/invasin_bac"/>
</dbReference>
<dbReference type="FunFam" id="2.40.160.160:FF:000001">
    <property type="entry name" value="Intimin-like inverse autotransporter SinH"/>
    <property type="match status" value="1"/>
</dbReference>
<feature type="domain" description="Inverse autotransporter beta-domain" evidence="3">
    <location>
        <begin position="60"/>
        <end position="332"/>
    </location>
</feature>
<proteinExistence type="inferred from homology"/>
<feature type="signal peptide" evidence="2">
    <location>
        <begin position="1"/>
        <end position="23"/>
    </location>
</feature>
<dbReference type="Proteomes" id="UP000186268">
    <property type="component" value="Unassembled WGS sequence"/>
</dbReference>
<name>A0A1Q5TZK7_9GAMM</name>
<protein>
    <submittedName>
        <fullName evidence="4">Putative Bacterial Ig-like domain</fullName>
    </submittedName>
</protein>
<comment type="similarity">
    <text evidence="1">Belongs to the intimin/invasin family.</text>
</comment>
<dbReference type="Gene3D" id="2.60.40.10">
    <property type="entry name" value="Immunoglobulins"/>
    <property type="match status" value="2"/>
</dbReference>
<dbReference type="InterPro" id="IPR038177">
    <property type="entry name" value="IAT_beta_sf"/>
</dbReference>
<feature type="chain" id="PRO_5013135462" evidence="2">
    <location>
        <begin position="24"/>
        <end position="1228"/>
    </location>
</feature>
<dbReference type="PRINTS" id="PR01369">
    <property type="entry name" value="INTIMIN"/>
</dbReference>
<dbReference type="EMBL" id="MKGQ01000001">
    <property type="protein sequence ID" value="OKP05653.1"/>
    <property type="molecule type" value="Genomic_DNA"/>
</dbReference>
<keyword evidence="2" id="KW-0732">Signal</keyword>
<sequence>MFSYVRKIIVFYTLFMIISMSNASEVHNINPEKPNAHLKQTHNTAETDISHIIAGHIQTFGNVLSSPSNLAEQAKSYALGKFNSTLSSETQKWLSQFGTARINLGLDRRWTLKDYSLDILLPLYDNKTDWLFFSQLGYRNKDSRNTINLGLGGRYFYQNWMYGLNTFYDHDFTGKNQRLGLGGEIWGDYIKLSANTYYRLSDWQKSRNFQDYYERPANGYDINGEFFLPAYPNLGMKLTYEQYLGDNVTLFNRDTKQKNPILAKLGLTYTPIPLFTMGVDYKQGKSGHTETQFLANLNYKFGVPFSTQLSPVNVASMRTLVGSRYDLVERNNHIILDHLKKEQEVLIALEPIVGYGQQEIPVNAPIQSDADIKHIRWIVTDKAFTNNHGKLSSDSGKSIVITLPSYQETHKSDYKLDILITYNQGGTKVIQVPIKILPFLIDGKINIIPPEYPATTGHEENGYTFSDPIITYQGLPAGKFVKNAKIDKVTWTTEPALGDESGLSFKWNDKPAQTNEKGELTNKEGQLVPNILVSKKIHQEVVVYIQLDGAPRQKIGKVTFSDYKIKGNALNVMPDPKKPLISDGVQKFTYTAEITFSNNLPVGEVNINHVKWNAVGKDSMGNEMKDIFVDGPTGTVKTNQGKLEATLSSKIQLTDVVVTLSIENKESASAKAVSFVADPKRFYVSQIAIDKPGPLIANGENTYTYTAYIVDQDGKAVPEGQEISSIRWSLDDKNKDNKNLEFKAKGNTAGKGGTLTATLGSIDVVKDVVVSLAVEGQKTPKEAKAVSFVADPKRFYVSQIAIDKPGPLIANGENAYTYTAYIVDQDGKAVLEGQEISSIRWSLDDKNKGNKNLEFKAKGNTAEKGGTLTATLDSIDAVKDVVVSLAVEGQETPKEAKAVSFIPDIQDLDINISISPTGSLMANNSDTYTYTATITNKKTNSNVSNYTFDSVEWAVPENIADMTVTKDSDVTDIQGNLVARVKSDVGIDDFSVTLTLNKKISKTSDKRTFNPVPKKAEIFLYNNQNPSVNSDNENIIFSNSPAPVNAFSSLSGVLRNSNGEKITKSNNHSVIFSSTNPDITSIDADTGEISFYKPGNATLSAKITNKSSGIKELYIYTTKVKRYFEQDPNNMGLQWNGRKNCEDSGLVTPNLKADIFNNNDATVLSTEFPDISIWNLLLTSDDINSPTGSHTTFFLVLDDDNNYLIYNSLDHSTNPVRLGGGYLLCVVK</sequence>
<dbReference type="RefSeq" id="WP_074022147.1">
    <property type="nucleotide sequence ID" value="NZ_CAWNAG010000001.1"/>
</dbReference>
<accession>A0A1Q5TZK7</accession>
<dbReference type="Pfam" id="PF11924">
    <property type="entry name" value="IAT_beta"/>
    <property type="match status" value="1"/>
</dbReference>
<dbReference type="PANTHER" id="PTHR39576:SF2">
    <property type="entry name" value="ATTACHING AND EFFACING PROTEIN HOMOLOG-RELATED"/>
    <property type="match status" value="1"/>
</dbReference>
<gene>
    <name evidence="4" type="ORF">Xedl_00134</name>
</gene>
<dbReference type="InterPro" id="IPR013783">
    <property type="entry name" value="Ig-like_fold"/>
</dbReference>
<dbReference type="InterPro" id="IPR051715">
    <property type="entry name" value="Intimin-Invasin_domain"/>
</dbReference>
<dbReference type="GO" id="GO:0009279">
    <property type="term" value="C:cell outer membrane"/>
    <property type="evidence" value="ECO:0007669"/>
    <property type="project" value="TreeGrafter"/>
</dbReference>
<evidence type="ECO:0000313" key="4">
    <source>
        <dbReference type="EMBL" id="OKP05653.1"/>
    </source>
</evidence>
<dbReference type="GO" id="GO:0007155">
    <property type="term" value="P:cell adhesion"/>
    <property type="evidence" value="ECO:0007669"/>
    <property type="project" value="InterPro"/>
</dbReference>
<evidence type="ECO:0000256" key="2">
    <source>
        <dbReference type="SAM" id="SignalP"/>
    </source>
</evidence>
<keyword evidence="5" id="KW-1185">Reference proteome</keyword>
<dbReference type="InterPro" id="IPR024519">
    <property type="entry name" value="IAT_beta"/>
</dbReference>
<reference evidence="4 5" key="1">
    <citation type="submission" date="2016-09" db="EMBL/GenBank/DDBJ databases">
        <title>Xenorhabdus thuongxuanensis sp. nov. and Xenorhabdus eapokensis sp. nov., isolated from Steinernema species.</title>
        <authorList>
            <person name="Kaempfer P."/>
            <person name="Tobias N.J."/>
            <person name="Phan Ke L."/>
            <person name="Bode H.B."/>
            <person name="Glaeser S.P."/>
        </authorList>
    </citation>
    <scope>NUCLEOTIDE SEQUENCE [LARGE SCALE GENOMIC DNA]</scope>
    <source>
        <strain evidence="4 5">DL20</strain>
    </source>
</reference>
<evidence type="ECO:0000256" key="1">
    <source>
        <dbReference type="ARBA" id="ARBA00010116"/>
    </source>
</evidence>
<dbReference type="OrthoDB" id="6437047at2"/>
<dbReference type="AlphaFoldDB" id="A0A1Q5TZK7"/>
<evidence type="ECO:0000313" key="5">
    <source>
        <dbReference type="Proteomes" id="UP000186268"/>
    </source>
</evidence>